<dbReference type="Proteomes" id="UP000309997">
    <property type="component" value="Unassembled WGS sequence"/>
</dbReference>
<gene>
    <name evidence="1" type="ORF">D5086_006309</name>
</gene>
<accession>A0ACC4CKI0</accession>
<sequence length="337" mass="37027">MDGEEKERAFGRRSSHNSLSRSISRSSIRAGWSMEDMFSVGRDSRRTNLVDEDEEALKWAAIEKLPTALPTLPNAARNIAESVLGMVGINLSERTKLTILKDAYGLIKPSRTMIIANTGGALTLLLVFLLGGFILPKGTIPIWWEWGYWVSPLSYGYNAIAVNEMFAPRWMNKLASDNATRLGAAVLDSFGVYTDKNWYWIGTAAILGFAVLFNVLFTFALEYFSPPGKPQAIISEETTKKGTTSKKGSLPQSLASSDGNNTSEMELLRMSSPSNPSGPIKNSDSTLEAANGVAPKRGMVLPFTPLSMSFEDVNYFVDMPPVRISTFYFHSAPNVNL</sequence>
<reference evidence="1 2" key="1">
    <citation type="journal article" date="2024" name="Plant Biotechnol. J.">
        <title>Genome and CRISPR/Cas9 system of a widespread forest tree (Populus alba) in the world.</title>
        <authorList>
            <person name="Liu Y.J."/>
            <person name="Jiang P.F."/>
            <person name="Han X.M."/>
            <person name="Li X.Y."/>
            <person name="Wang H.M."/>
            <person name="Wang Y.J."/>
            <person name="Wang X.X."/>
            <person name="Zeng Q.Y."/>
        </authorList>
    </citation>
    <scope>NUCLEOTIDE SEQUENCE [LARGE SCALE GENOMIC DNA]</scope>
    <source>
        <strain evidence="2">cv. PAL-ZL1</strain>
    </source>
</reference>
<proteinExistence type="predicted"/>
<evidence type="ECO:0000313" key="2">
    <source>
        <dbReference type="Proteomes" id="UP000309997"/>
    </source>
</evidence>
<organism evidence="1 2">
    <name type="scientific">Populus alba</name>
    <name type="common">White poplar</name>
    <dbReference type="NCBI Taxonomy" id="43335"/>
    <lineage>
        <taxon>Eukaryota</taxon>
        <taxon>Viridiplantae</taxon>
        <taxon>Streptophyta</taxon>
        <taxon>Embryophyta</taxon>
        <taxon>Tracheophyta</taxon>
        <taxon>Spermatophyta</taxon>
        <taxon>Magnoliopsida</taxon>
        <taxon>eudicotyledons</taxon>
        <taxon>Gunneridae</taxon>
        <taxon>Pentapetalae</taxon>
        <taxon>rosids</taxon>
        <taxon>fabids</taxon>
        <taxon>Malpighiales</taxon>
        <taxon>Salicaceae</taxon>
        <taxon>Saliceae</taxon>
        <taxon>Populus</taxon>
    </lineage>
</organism>
<name>A0ACC4CKI0_POPAL</name>
<evidence type="ECO:0000313" key="1">
    <source>
        <dbReference type="EMBL" id="KAL3598391.1"/>
    </source>
</evidence>
<dbReference type="EMBL" id="RCHU02000003">
    <property type="protein sequence ID" value="KAL3598391.1"/>
    <property type="molecule type" value="Genomic_DNA"/>
</dbReference>
<keyword evidence="2" id="KW-1185">Reference proteome</keyword>
<comment type="caution">
    <text evidence="1">The sequence shown here is derived from an EMBL/GenBank/DDBJ whole genome shotgun (WGS) entry which is preliminary data.</text>
</comment>
<protein>
    <submittedName>
        <fullName evidence="1">Uncharacterized protein</fullName>
    </submittedName>
</protein>